<evidence type="ECO:0000256" key="9">
    <source>
        <dbReference type="ARBA" id="ARBA00023054"/>
    </source>
</evidence>
<dbReference type="Gene3D" id="1.25.40.10">
    <property type="entry name" value="Tetratricopeptide repeat domain"/>
    <property type="match status" value="3"/>
</dbReference>
<evidence type="ECO:0000256" key="2">
    <source>
        <dbReference type="ARBA" id="ARBA00009622"/>
    </source>
</evidence>
<evidence type="ECO:0000313" key="17">
    <source>
        <dbReference type="Proteomes" id="UP001238179"/>
    </source>
</evidence>
<dbReference type="GO" id="GO:0004672">
    <property type="term" value="F:protein kinase activity"/>
    <property type="evidence" value="ECO:0007669"/>
    <property type="project" value="InterPro"/>
</dbReference>
<dbReference type="PROSITE" id="PS50005">
    <property type="entry name" value="TPR"/>
    <property type="match status" value="2"/>
</dbReference>
<protein>
    <recommendedName>
        <fullName evidence="15">Protein kinase domain-containing protein</fullName>
    </recommendedName>
</protein>
<dbReference type="Pfam" id="PF13424">
    <property type="entry name" value="TPR_12"/>
    <property type="match status" value="4"/>
</dbReference>
<evidence type="ECO:0000256" key="4">
    <source>
        <dbReference type="ARBA" id="ARBA00022701"/>
    </source>
</evidence>
<dbReference type="Pfam" id="PF13374">
    <property type="entry name" value="TPR_10"/>
    <property type="match status" value="1"/>
</dbReference>
<dbReference type="GO" id="GO:0005871">
    <property type="term" value="C:kinesin complex"/>
    <property type="evidence" value="ECO:0007669"/>
    <property type="project" value="InterPro"/>
</dbReference>
<dbReference type="GO" id="GO:0005874">
    <property type="term" value="C:microtubule"/>
    <property type="evidence" value="ECO:0007669"/>
    <property type="project" value="UniProtKB-KW"/>
</dbReference>
<evidence type="ECO:0000256" key="8">
    <source>
        <dbReference type="ARBA" id="ARBA00022840"/>
    </source>
</evidence>
<dbReference type="GO" id="GO:0005524">
    <property type="term" value="F:ATP binding"/>
    <property type="evidence" value="ECO:0007669"/>
    <property type="project" value="UniProtKB-UniRule"/>
</dbReference>
<dbReference type="AlphaFoldDB" id="A0AA48GQ10"/>
<dbReference type="InterPro" id="IPR019734">
    <property type="entry name" value="TPR_rpt"/>
</dbReference>
<evidence type="ECO:0000256" key="6">
    <source>
        <dbReference type="ARBA" id="ARBA00022741"/>
    </source>
</evidence>
<dbReference type="PROSITE" id="PS00108">
    <property type="entry name" value="PROTEIN_KINASE_ST"/>
    <property type="match status" value="1"/>
</dbReference>
<proteinExistence type="inferred from homology"/>
<dbReference type="Gene3D" id="1.10.510.10">
    <property type="entry name" value="Transferase(Phosphotransferase) domain 1"/>
    <property type="match status" value="1"/>
</dbReference>
<keyword evidence="7 12" id="KW-0802">TPR repeat</keyword>
<dbReference type="Proteomes" id="UP001238179">
    <property type="component" value="Chromosome"/>
</dbReference>
<dbReference type="GO" id="GO:0005737">
    <property type="term" value="C:cytoplasm"/>
    <property type="evidence" value="ECO:0007669"/>
    <property type="project" value="TreeGrafter"/>
</dbReference>
<dbReference type="PROSITE" id="PS00107">
    <property type="entry name" value="PROTEIN_KINASE_ATP"/>
    <property type="match status" value="1"/>
</dbReference>
<dbReference type="InterPro" id="IPR017441">
    <property type="entry name" value="Protein_kinase_ATP_BS"/>
</dbReference>
<keyword evidence="4" id="KW-0493">Microtubule</keyword>
<dbReference type="InterPro" id="IPR000719">
    <property type="entry name" value="Prot_kinase_dom"/>
</dbReference>
<keyword evidence="3" id="KW-0963">Cytoplasm</keyword>
<organism evidence="16 17">
    <name type="scientific">Mesoterricola silvestris</name>
    <dbReference type="NCBI Taxonomy" id="2927979"/>
    <lineage>
        <taxon>Bacteria</taxon>
        <taxon>Pseudomonadati</taxon>
        <taxon>Acidobacteriota</taxon>
        <taxon>Holophagae</taxon>
        <taxon>Holophagales</taxon>
        <taxon>Holophagaceae</taxon>
        <taxon>Mesoterricola</taxon>
    </lineage>
</organism>
<dbReference type="Gene3D" id="3.30.200.20">
    <property type="entry name" value="Phosphorylase Kinase, domain 1"/>
    <property type="match status" value="1"/>
</dbReference>
<dbReference type="GO" id="GO:0007018">
    <property type="term" value="P:microtubule-based movement"/>
    <property type="evidence" value="ECO:0007669"/>
    <property type="project" value="TreeGrafter"/>
</dbReference>
<dbReference type="SMART" id="SM00028">
    <property type="entry name" value="TPR"/>
    <property type="match status" value="9"/>
</dbReference>
<keyword evidence="8 13" id="KW-0067">ATP-binding</keyword>
<evidence type="ECO:0000313" key="16">
    <source>
        <dbReference type="EMBL" id="BDU73600.1"/>
    </source>
</evidence>
<keyword evidence="9" id="KW-0175">Coiled coil</keyword>
<feature type="binding site" evidence="13">
    <location>
        <position position="41"/>
    </location>
    <ligand>
        <name>ATP</name>
        <dbReference type="ChEBI" id="CHEBI:30616"/>
    </ligand>
</feature>
<feature type="repeat" description="TPR" evidence="12">
    <location>
        <begin position="493"/>
        <end position="526"/>
    </location>
</feature>
<evidence type="ECO:0000256" key="11">
    <source>
        <dbReference type="ARBA" id="ARBA00023212"/>
    </source>
</evidence>
<sequence>MTSLSGEKIGAFRVLELLGQGGMGDVYVGVDERLDRRVALKVLRSDLHPGTESQQRFLREARVLSQVAHPNICQIFDYLSSAGREVLVLELIEGQSLARAMKRSLAFRQKLAIARQIAEALLAAHEKGIIHRDLKPENILITPGNQVKILDFGISRLQEEGPEPPRAEPGVQLPLPGFEDGLTRPASAPAGDPEEITAGTGAAPGRSTSLTSQGSIIGTLAYMSPEQARGEMAQAASDLYSLGLVLQELFTGHRPYPKGLESAELLERAREGRTLPVAGIDADVAALIRRLTAFAPAARPSSADALERILWIQGKPGRRRRKALVAAALAVMGLFSGGMTIQTLRARRAERATREEAEATRRVADFLTGLFKVSDPGEARGNTVTARELLDKGARDITGELVNQPQVRAQLMDTMGMVYYEMGLYPQARPLLMEALAIRERTLPPTDLKVAESLNDLGMLELKEGAFDQGAAHFQRCLAIRTQRLGAGSLAVATTQGNLGGIYYSQGKYDLAEPLYRQSLRTKEGLLGPRHGEVATALNNLASLLWQQGKYAEAEPLFLRNLAIEEATRGSDHPDVALALLNLGILDRKLGKYAEAEAYLRRSLAVGEKVQGPSHPSVAATLSNLGTTLQQAGRPREAEPLILRALAIQEKTLGPGHPEVARTLSTLGALCHALGRDPEAIARYRASIAVGEKALGATHPSLAGPLTHLGELYMDRGNFAAAEPLYLRGLALTAPALGDRHPGVAGILLALARIEAELGRKAQALGYLARAVKVDGKPDWLGSLRQEPQLRSLRGDPEFERMAAEAARP</sequence>
<comment type="similarity">
    <text evidence="2">Belongs to the kinesin light chain family.</text>
</comment>
<comment type="subcellular location">
    <subcellularLocation>
        <location evidence="1">Cytoplasm</location>
        <location evidence="1">Cytoskeleton</location>
    </subcellularLocation>
</comment>
<evidence type="ECO:0000256" key="5">
    <source>
        <dbReference type="ARBA" id="ARBA00022737"/>
    </source>
</evidence>
<keyword evidence="10" id="KW-0505">Motor protein</keyword>
<keyword evidence="11" id="KW-0206">Cytoskeleton</keyword>
<feature type="region of interest" description="Disordered" evidence="14">
    <location>
        <begin position="158"/>
        <end position="210"/>
    </location>
</feature>
<gene>
    <name evidence="16" type="ORF">METEAL_27740</name>
</gene>
<dbReference type="SMART" id="SM00220">
    <property type="entry name" value="S_TKc"/>
    <property type="match status" value="1"/>
</dbReference>
<dbReference type="PROSITE" id="PS50011">
    <property type="entry name" value="PROTEIN_KINASE_DOM"/>
    <property type="match status" value="1"/>
</dbReference>
<evidence type="ECO:0000256" key="12">
    <source>
        <dbReference type="PROSITE-ProRule" id="PRU00339"/>
    </source>
</evidence>
<keyword evidence="6 13" id="KW-0547">Nucleotide-binding</keyword>
<keyword evidence="17" id="KW-1185">Reference proteome</keyword>
<reference evidence="17" key="1">
    <citation type="journal article" date="2023" name="Int. J. Syst. Evol. Microbiol.">
        <title>Mesoterricola silvestris gen. nov., sp. nov., Mesoterricola sediminis sp. nov., Geothrix oryzae sp. nov., Geothrix edaphica sp. nov., Geothrix rubra sp. nov., and Geothrix limicola sp. nov., six novel members of Acidobacteriota isolated from soils.</title>
        <authorList>
            <person name="Itoh H."/>
            <person name="Sugisawa Y."/>
            <person name="Mise K."/>
            <person name="Xu Z."/>
            <person name="Kuniyasu M."/>
            <person name="Ushijima N."/>
            <person name="Kawano K."/>
            <person name="Kobayashi E."/>
            <person name="Shiratori Y."/>
            <person name="Masuda Y."/>
            <person name="Senoo K."/>
        </authorList>
    </citation>
    <scope>NUCLEOTIDE SEQUENCE [LARGE SCALE GENOMIC DNA]</scope>
    <source>
        <strain evidence="17">W79</strain>
    </source>
</reference>
<dbReference type="CDD" id="cd14014">
    <property type="entry name" value="STKc_PknB_like"/>
    <property type="match status" value="1"/>
</dbReference>
<dbReference type="EMBL" id="AP027080">
    <property type="protein sequence ID" value="BDU73600.1"/>
    <property type="molecule type" value="Genomic_DNA"/>
</dbReference>
<dbReference type="InterPro" id="IPR011990">
    <property type="entry name" value="TPR-like_helical_dom_sf"/>
</dbReference>
<dbReference type="InterPro" id="IPR002151">
    <property type="entry name" value="Kinesin_light"/>
</dbReference>
<feature type="domain" description="Protein kinase" evidence="15">
    <location>
        <begin position="12"/>
        <end position="312"/>
    </location>
</feature>
<dbReference type="RefSeq" id="WP_316412271.1">
    <property type="nucleotide sequence ID" value="NZ_AP027080.1"/>
</dbReference>
<evidence type="ECO:0000259" key="15">
    <source>
        <dbReference type="PROSITE" id="PS50011"/>
    </source>
</evidence>
<accession>A0AA48GQ10</accession>
<evidence type="ECO:0000256" key="3">
    <source>
        <dbReference type="ARBA" id="ARBA00022490"/>
    </source>
</evidence>
<evidence type="ECO:0000256" key="13">
    <source>
        <dbReference type="PROSITE-ProRule" id="PRU10141"/>
    </source>
</evidence>
<dbReference type="SUPFAM" id="SSF56112">
    <property type="entry name" value="Protein kinase-like (PK-like)"/>
    <property type="match status" value="1"/>
</dbReference>
<dbReference type="InterPro" id="IPR008271">
    <property type="entry name" value="Ser/Thr_kinase_AS"/>
</dbReference>
<evidence type="ECO:0000256" key="10">
    <source>
        <dbReference type="ARBA" id="ARBA00023175"/>
    </source>
</evidence>
<dbReference type="KEGG" id="msil:METEAL_27740"/>
<dbReference type="Pfam" id="PF00069">
    <property type="entry name" value="Pkinase"/>
    <property type="match status" value="2"/>
</dbReference>
<dbReference type="GO" id="GO:0019894">
    <property type="term" value="F:kinesin binding"/>
    <property type="evidence" value="ECO:0007669"/>
    <property type="project" value="TreeGrafter"/>
</dbReference>
<feature type="repeat" description="TPR" evidence="12">
    <location>
        <begin position="409"/>
        <end position="442"/>
    </location>
</feature>
<evidence type="ECO:0000256" key="7">
    <source>
        <dbReference type="ARBA" id="ARBA00022803"/>
    </source>
</evidence>
<evidence type="ECO:0000256" key="14">
    <source>
        <dbReference type="SAM" id="MobiDB-lite"/>
    </source>
</evidence>
<keyword evidence="5" id="KW-0677">Repeat</keyword>
<dbReference type="SUPFAM" id="SSF48452">
    <property type="entry name" value="TPR-like"/>
    <property type="match status" value="3"/>
</dbReference>
<dbReference type="PRINTS" id="PR00381">
    <property type="entry name" value="KINESINLIGHT"/>
</dbReference>
<dbReference type="PANTHER" id="PTHR45783">
    <property type="entry name" value="KINESIN LIGHT CHAIN"/>
    <property type="match status" value="1"/>
</dbReference>
<dbReference type="PANTHER" id="PTHR45783:SF3">
    <property type="entry name" value="KINESIN LIGHT CHAIN"/>
    <property type="match status" value="1"/>
</dbReference>
<dbReference type="InterPro" id="IPR011009">
    <property type="entry name" value="Kinase-like_dom_sf"/>
</dbReference>
<name>A0AA48GQ10_9BACT</name>
<evidence type="ECO:0000256" key="1">
    <source>
        <dbReference type="ARBA" id="ARBA00004245"/>
    </source>
</evidence>